<dbReference type="RefSeq" id="WP_213531771.1">
    <property type="nucleotide sequence ID" value="NZ_BOVJ01000247.1"/>
</dbReference>
<dbReference type="PANTHER" id="PTHR40031">
    <property type="entry name" value="HYPOTHETICAL MEMBRANE SPANNING PROTEIN"/>
    <property type="match status" value="1"/>
</dbReference>
<feature type="transmembrane region" description="Helical" evidence="1">
    <location>
        <begin position="93"/>
        <end position="116"/>
    </location>
</feature>
<protein>
    <recommendedName>
        <fullName evidence="4">Hydrolase</fullName>
    </recommendedName>
</protein>
<reference evidence="2 3" key="1">
    <citation type="submission" date="2021-04" db="EMBL/GenBank/DDBJ databases">
        <title>Draft genome sequence of Paenibacillus cisolokensis, LC2-13A.</title>
        <authorList>
            <person name="Uke A."/>
            <person name="Chhe C."/>
            <person name="Baramee S."/>
            <person name="Kosugi A."/>
        </authorList>
    </citation>
    <scope>NUCLEOTIDE SEQUENCE [LARGE SCALE GENOMIC DNA]</scope>
    <source>
        <strain evidence="2 3">LC2-13A</strain>
    </source>
</reference>
<evidence type="ECO:0000256" key="1">
    <source>
        <dbReference type="SAM" id="Phobius"/>
    </source>
</evidence>
<name>A0ABQ4NFU2_9BACL</name>
<dbReference type="Proteomes" id="UP000680304">
    <property type="component" value="Unassembled WGS sequence"/>
</dbReference>
<feature type="transmembrane region" description="Helical" evidence="1">
    <location>
        <begin position="69"/>
        <end position="87"/>
    </location>
</feature>
<keyword evidence="1" id="KW-0812">Transmembrane</keyword>
<keyword evidence="3" id="KW-1185">Reference proteome</keyword>
<dbReference type="EMBL" id="BOVJ01000247">
    <property type="protein sequence ID" value="GIQ67056.1"/>
    <property type="molecule type" value="Genomic_DNA"/>
</dbReference>
<keyword evidence="1" id="KW-1133">Transmembrane helix</keyword>
<feature type="transmembrane region" description="Helical" evidence="1">
    <location>
        <begin position="128"/>
        <end position="154"/>
    </location>
</feature>
<organism evidence="2 3">
    <name type="scientific">Paenibacillus cisolokensis</name>
    <dbReference type="NCBI Taxonomy" id="1658519"/>
    <lineage>
        <taxon>Bacteria</taxon>
        <taxon>Bacillati</taxon>
        <taxon>Bacillota</taxon>
        <taxon>Bacilli</taxon>
        <taxon>Bacillales</taxon>
        <taxon>Paenibacillaceae</taxon>
        <taxon>Paenibacillus</taxon>
    </lineage>
</organism>
<proteinExistence type="predicted"/>
<feature type="transmembrane region" description="Helical" evidence="1">
    <location>
        <begin position="160"/>
        <end position="176"/>
    </location>
</feature>
<evidence type="ECO:0008006" key="4">
    <source>
        <dbReference type="Google" id="ProtNLM"/>
    </source>
</evidence>
<accession>A0ABQ4NFU2</accession>
<comment type="caution">
    <text evidence="2">The sequence shown here is derived from an EMBL/GenBank/DDBJ whole genome shotgun (WGS) entry which is preliminary data.</text>
</comment>
<gene>
    <name evidence="2" type="primary">yfhP</name>
    <name evidence="2" type="ORF">PACILC2_56240</name>
</gene>
<evidence type="ECO:0000313" key="2">
    <source>
        <dbReference type="EMBL" id="GIQ67056.1"/>
    </source>
</evidence>
<dbReference type="PANTHER" id="PTHR40031:SF1">
    <property type="entry name" value="MEMBRANE-BOUND METAL-DEPENDENT HYDROLASE"/>
    <property type="match status" value="1"/>
</dbReference>
<evidence type="ECO:0000313" key="3">
    <source>
        <dbReference type="Proteomes" id="UP000680304"/>
    </source>
</evidence>
<dbReference type="Pfam" id="PF04307">
    <property type="entry name" value="YdjM"/>
    <property type="match status" value="1"/>
</dbReference>
<keyword evidence="1" id="KW-0472">Membrane</keyword>
<dbReference type="InterPro" id="IPR007404">
    <property type="entry name" value="YdjM-like"/>
</dbReference>
<dbReference type="InterPro" id="IPR053170">
    <property type="entry name" value="Transcription_regulator"/>
</dbReference>
<sequence length="330" mass="37076">MDSGTHLVMGIGLAGLAAVDPAIAGDQSLHTAVLIGTVAGSQAPDLDGLLRFHSNAAYIRNHRGPTHSLPAIAIWTVLITAALQIAYRGSLPLITVGGWVLLSVVIHIVTDLFNAYGTQAMRPFTEKWISWNIIHIFDPVIFFSHVVAIALWAFGLVEPSLMFPLLYGALILYYVWRTLEHRRISAMLPKLDPLGETLPANRYILIPTVNLAAWNVVRHNADGSFTIGDLRKGRLNWADTARCSDHPAVEKSKSDPAVRSFLYFTSYACAEVKEHDWGYEVRWSDVRYRYRKQYPFVAVLMMDRNYKTLGSYVGWLSDDRLAKRLRMTTY</sequence>